<proteinExistence type="predicted"/>
<evidence type="ECO:0000256" key="1">
    <source>
        <dbReference type="SAM" id="MobiDB-lite"/>
    </source>
</evidence>
<organism evidence="2 3">
    <name type="scientific">SAR86 cluster bacterium</name>
    <dbReference type="NCBI Taxonomy" id="2030880"/>
    <lineage>
        <taxon>Bacteria</taxon>
        <taxon>Pseudomonadati</taxon>
        <taxon>Pseudomonadota</taxon>
        <taxon>Gammaproteobacteria</taxon>
        <taxon>SAR86 cluster</taxon>
    </lineage>
</organism>
<name>A0A972VYN5_9GAMM</name>
<gene>
    <name evidence="2" type="ORF">HQ497_15220</name>
</gene>
<dbReference type="AlphaFoldDB" id="A0A972VYN5"/>
<reference evidence="2" key="1">
    <citation type="submission" date="2020-05" db="EMBL/GenBank/DDBJ databases">
        <title>Sulfur intermediates as new biogeochemical hubs in an aquatic model microbial ecosystem.</title>
        <authorList>
            <person name="Vigneron A."/>
        </authorList>
    </citation>
    <scope>NUCLEOTIDE SEQUENCE</scope>
    <source>
        <strain evidence="2">Bin.250</strain>
    </source>
</reference>
<feature type="region of interest" description="Disordered" evidence="1">
    <location>
        <begin position="1"/>
        <end position="21"/>
    </location>
</feature>
<accession>A0A972VYN5</accession>
<protein>
    <submittedName>
        <fullName evidence="2">Uncharacterized protein</fullName>
    </submittedName>
</protein>
<dbReference type="Proteomes" id="UP000754644">
    <property type="component" value="Unassembled WGS sequence"/>
</dbReference>
<evidence type="ECO:0000313" key="2">
    <source>
        <dbReference type="EMBL" id="NQV66708.1"/>
    </source>
</evidence>
<comment type="caution">
    <text evidence="2">The sequence shown here is derived from an EMBL/GenBank/DDBJ whole genome shotgun (WGS) entry which is preliminary data.</text>
</comment>
<evidence type="ECO:0000313" key="3">
    <source>
        <dbReference type="Proteomes" id="UP000754644"/>
    </source>
</evidence>
<dbReference type="EMBL" id="JABMOJ010000566">
    <property type="protein sequence ID" value="NQV66708.1"/>
    <property type="molecule type" value="Genomic_DNA"/>
</dbReference>
<feature type="compositionally biased region" description="Basic and acidic residues" evidence="1">
    <location>
        <begin position="1"/>
        <end position="15"/>
    </location>
</feature>
<sequence length="60" mass="7377">MHKMTFAERRSGVERRQKRRRSFGRVLQDLFRATPSRRAKNRRAPYFRGETYTVYLTDRL</sequence>